<dbReference type="AlphaFoldDB" id="A0A1G4VI81"/>
<protein>
    <submittedName>
        <fullName evidence="3">Uncharacterized protein</fullName>
    </submittedName>
</protein>
<dbReference type="Proteomes" id="UP000199707">
    <property type="component" value="Unassembled WGS sequence"/>
</dbReference>
<gene>
    <name evidence="3" type="ORF">SAMN02799620_00986</name>
</gene>
<feature type="transmembrane region" description="Helical" evidence="2">
    <location>
        <begin position="33"/>
        <end position="49"/>
    </location>
</feature>
<name>A0A1G4VI81_9MYCO</name>
<dbReference type="STRING" id="1502745.SAMN02799620_00986"/>
<dbReference type="EMBL" id="FMUB01000002">
    <property type="protein sequence ID" value="SCX07201.1"/>
    <property type="molecule type" value="Genomic_DNA"/>
</dbReference>
<evidence type="ECO:0000256" key="1">
    <source>
        <dbReference type="SAM" id="MobiDB-lite"/>
    </source>
</evidence>
<proteinExistence type="predicted"/>
<keyword evidence="2" id="KW-0812">Transmembrane</keyword>
<evidence type="ECO:0000256" key="2">
    <source>
        <dbReference type="SAM" id="Phobius"/>
    </source>
</evidence>
<evidence type="ECO:0000313" key="3">
    <source>
        <dbReference type="EMBL" id="SCX07201.1"/>
    </source>
</evidence>
<feature type="compositionally biased region" description="Low complexity" evidence="1">
    <location>
        <begin position="395"/>
        <end position="413"/>
    </location>
</feature>
<feature type="compositionally biased region" description="Low complexity" evidence="1">
    <location>
        <begin position="357"/>
        <end position="381"/>
    </location>
</feature>
<keyword evidence="2" id="KW-1133">Transmembrane helix</keyword>
<accession>A0A1G4VI81</accession>
<feature type="compositionally biased region" description="Low complexity" evidence="1">
    <location>
        <begin position="311"/>
        <end position="330"/>
    </location>
</feature>
<feature type="region of interest" description="Disordered" evidence="1">
    <location>
        <begin position="309"/>
        <end position="413"/>
    </location>
</feature>
<organism evidence="3 4">
    <name type="scientific">Mycolicibacterium fluoranthenivorans</name>
    <dbReference type="NCBI Taxonomy" id="258505"/>
    <lineage>
        <taxon>Bacteria</taxon>
        <taxon>Bacillati</taxon>
        <taxon>Actinomycetota</taxon>
        <taxon>Actinomycetes</taxon>
        <taxon>Mycobacteriales</taxon>
        <taxon>Mycobacteriaceae</taxon>
        <taxon>Mycolicibacterium</taxon>
    </lineage>
</organism>
<evidence type="ECO:0000313" key="4">
    <source>
        <dbReference type="Proteomes" id="UP000199707"/>
    </source>
</evidence>
<sequence length="413" mass="42074">MQHNVRYRGVVSMQSIEESVRSVRTRSAGRRELAGLLVFGVGIYTWALFPSTDESGLNMALPDRSALRAARDDSVRGAADGDTFEPSRTSSFMLIDLKVPSSEPAGYQSVAAQFPSPMADIGAVSLRDKLQALLVLLHFQPGDVERAALRAKLEALLALPDSVLAQLMEHPDLADLAKTLNDVFLGASDLSSLKAEVDKIDVTSLPGPAGRIDVVGVNGVAVFLVHTTSVQMRTESDAGAPVAELSPAAVESVTVTTLSPMRAASADLFATALAMVTPAAQPAPEPAMPEVFAMTMVSTGEQLAAETVSGTEPSTAPAAPSAAAEPSNTAVVSKDVMSSGNKFEPGDTVASAAGADPSPTTEVVAPTATAEVTTASTATAADPPGVAETGSEQTSSPSGDESAGASGASGASP</sequence>
<keyword evidence="2" id="KW-0472">Membrane</keyword>
<reference evidence="4" key="1">
    <citation type="submission" date="2016-10" db="EMBL/GenBank/DDBJ databases">
        <authorList>
            <person name="Varghese N."/>
            <person name="Submissions S."/>
        </authorList>
    </citation>
    <scope>NUCLEOTIDE SEQUENCE [LARGE SCALE GENOMIC DNA]</scope>
    <source>
        <strain evidence="4">UNC267MFSha1.1M11</strain>
    </source>
</reference>